<reference evidence="3" key="1">
    <citation type="submission" date="2023-06" db="EMBL/GenBank/DDBJ databases">
        <title>Genomic analysis of the entomopathogenic nematode Steinernema hermaphroditum.</title>
        <authorList>
            <person name="Schwarz E.M."/>
            <person name="Heppert J.K."/>
            <person name="Baniya A."/>
            <person name="Schwartz H.T."/>
            <person name="Tan C.-H."/>
            <person name="Antoshechkin I."/>
            <person name="Sternberg P.W."/>
            <person name="Goodrich-Blair H."/>
            <person name="Dillman A.R."/>
        </authorList>
    </citation>
    <scope>NUCLEOTIDE SEQUENCE</scope>
    <source>
        <strain evidence="3">PS9179</strain>
        <tissue evidence="3">Whole animal</tissue>
    </source>
</reference>
<sequence>MRLLLFYVLILLCSLSIDAEQCSECEVLKRNLLRNIHDCIHGLPLNASGFDSNATCPEVPVVAPKSCGEELRHLLATLENCLAFSCDGSRSPIDPSPPKPVRLCEEGWIQRRFENRVDCYLAISWLESWPFGKHEHDQDNIVLACADVYRESLPTSIHSRAEEEFLYRYFVENLPRAKDTRLFIGLVPKPFTNGDRGDNWVWVDGTPMDYKNWHVGPFDDGGCFGLRPCFAASLGWSRMEAGTRQPSWTKQSRPIREVANGNIFLVCKYRAA</sequence>
<dbReference type="InterPro" id="IPR016187">
    <property type="entry name" value="CTDL_fold"/>
</dbReference>
<feature type="chain" id="PRO_5041313703" description="C-type lectin domain-containing protein" evidence="1">
    <location>
        <begin position="20"/>
        <end position="272"/>
    </location>
</feature>
<evidence type="ECO:0000313" key="4">
    <source>
        <dbReference type="Proteomes" id="UP001175271"/>
    </source>
</evidence>
<feature type="domain" description="C-type lectin" evidence="2">
    <location>
        <begin position="145"/>
        <end position="237"/>
    </location>
</feature>
<dbReference type="InterPro" id="IPR016186">
    <property type="entry name" value="C-type_lectin-like/link_sf"/>
</dbReference>
<accession>A0AA39MC58</accession>
<gene>
    <name evidence="3" type="ORF">QR680_011349</name>
</gene>
<keyword evidence="4" id="KW-1185">Reference proteome</keyword>
<dbReference type="Gene3D" id="3.10.100.10">
    <property type="entry name" value="Mannose-Binding Protein A, subunit A"/>
    <property type="match status" value="1"/>
</dbReference>
<dbReference type="InterPro" id="IPR001304">
    <property type="entry name" value="C-type_lectin-like"/>
</dbReference>
<dbReference type="SUPFAM" id="SSF56436">
    <property type="entry name" value="C-type lectin-like"/>
    <property type="match status" value="1"/>
</dbReference>
<organism evidence="3 4">
    <name type="scientific">Steinernema hermaphroditum</name>
    <dbReference type="NCBI Taxonomy" id="289476"/>
    <lineage>
        <taxon>Eukaryota</taxon>
        <taxon>Metazoa</taxon>
        <taxon>Ecdysozoa</taxon>
        <taxon>Nematoda</taxon>
        <taxon>Chromadorea</taxon>
        <taxon>Rhabditida</taxon>
        <taxon>Tylenchina</taxon>
        <taxon>Panagrolaimomorpha</taxon>
        <taxon>Strongyloidoidea</taxon>
        <taxon>Steinernematidae</taxon>
        <taxon>Steinernema</taxon>
    </lineage>
</organism>
<name>A0AA39MC58_9BILA</name>
<dbReference type="EMBL" id="JAUCMV010000001">
    <property type="protein sequence ID" value="KAK0429376.1"/>
    <property type="molecule type" value="Genomic_DNA"/>
</dbReference>
<feature type="signal peptide" evidence="1">
    <location>
        <begin position="1"/>
        <end position="19"/>
    </location>
</feature>
<proteinExistence type="predicted"/>
<protein>
    <recommendedName>
        <fullName evidence="2">C-type lectin domain-containing protein</fullName>
    </recommendedName>
</protein>
<evidence type="ECO:0000256" key="1">
    <source>
        <dbReference type="SAM" id="SignalP"/>
    </source>
</evidence>
<dbReference type="Proteomes" id="UP001175271">
    <property type="component" value="Unassembled WGS sequence"/>
</dbReference>
<evidence type="ECO:0000313" key="3">
    <source>
        <dbReference type="EMBL" id="KAK0429376.1"/>
    </source>
</evidence>
<keyword evidence="1" id="KW-0732">Signal</keyword>
<dbReference type="SMART" id="SM00034">
    <property type="entry name" value="CLECT"/>
    <property type="match status" value="1"/>
</dbReference>
<evidence type="ECO:0000259" key="2">
    <source>
        <dbReference type="PROSITE" id="PS50041"/>
    </source>
</evidence>
<dbReference type="AlphaFoldDB" id="A0AA39MC58"/>
<dbReference type="PROSITE" id="PS50041">
    <property type="entry name" value="C_TYPE_LECTIN_2"/>
    <property type="match status" value="1"/>
</dbReference>
<comment type="caution">
    <text evidence="3">The sequence shown here is derived from an EMBL/GenBank/DDBJ whole genome shotgun (WGS) entry which is preliminary data.</text>
</comment>